<name>A0AAV5GYB5_9BASI</name>
<proteinExistence type="predicted"/>
<dbReference type="EMBL" id="BQKY01000017">
    <property type="protein sequence ID" value="GJN94347.1"/>
    <property type="molecule type" value="Genomic_DNA"/>
</dbReference>
<feature type="region of interest" description="Disordered" evidence="1">
    <location>
        <begin position="40"/>
        <end position="65"/>
    </location>
</feature>
<feature type="compositionally biased region" description="Polar residues" evidence="1">
    <location>
        <begin position="133"/>
        <end position="147"/>
    </location>
</feature>
<evidence type="ECO:0000256" key="1">
    <source>
        <dbReference type="SAM" id="MobiDB-lite"/>
    </source>
</evidence>
<comment type="caution">
    <text evidence="2">The sequence shown here is derived from an EMBL/GenBank/DDBJ whole genome shotgun (WGS) entry which is preliminary data.</text>
</comment>
<reference evidence="2 3" key="1">
    <citation type="submission" date="2021-12" db="EMBL/GenBank/DDBJ databases">
        <title>High titer production of polyol ester of fatty acids by Rhodotorula paludigena BS15 towards product separation-free biomass refinery.</title>
        <authorList>
            <person name="Mano J."/>
            <person name="Ono H."/>
            <person name="Tanaka T."/>
            <person name="Naito K."/>
            <person name="Sushida H."/>
            <person name="Ike M."/>
            <person name="Tokuyasu K."/>
            <person name="Kitaoka M."/>
        </authorList>
    </citation>
    <scope>NUCLEOTIDE SEQUENCE [LARGE SCALE GENOMIC DNA]</scope>
    <source>
        <strain evidence="2 3">BS15</strain>
    </source>
</reference>
<feature type="compositionally biased region" description="Acidic residues" evidence="1">
    <location>
        <begin position="149"/>
        <end position="159"/>
    </location>
</feature>
<accession>A0AAV5GYB5</accession>
<gene>
    <name evidence="2" type="ORF">Rhopal_007421-T1</name>
</gene>
<sequence length="227" mass="24865">MLAFTAPPPRPTVSPFFSLSHFPPQLSSAFETDANANARPRLSLPWAPPRPALAQSAASSAESSPSFLDVVEEEICESSDDNPFKIDIDIDSPVCIAPSELLPPPSPRPRARRSPILDAPRFSFPSTPFALLPSTTLPPISTQLPSISESDEDSEEDDDAEEAAWLPTFVHLPALRRPYTRKQVGPWRKARKADSLEWLRLATLTRCHQAGTLPGEAYGAIEVDMEL</sequence>
<dbReference type="AlphaFoldDB" id="A0AAV5GYB5"/>
<organism evidence="2 3">
    <name type="scientific">Rhodotorula paludigena</name>
    <dbReference type="NCBI Taxonomy" id="86838"/>
    <lineage>
        <taxon>Eukaryota</taxon>
        <taxon>Fungi</taxon>
        <taxon>Dikarya</taxon>
        <taxon>Basidiomycota</taxon>
        <taxon>Pucciniomycotina</taxon>
        <taxon>Microbotryomycetes</taxon>
        <taxon>Sporidiobolales</taxon>
        <taxon>Sporidiobolaceae</taxon>
        <taxon>Rhodotorula</taxon>
    </lineage>
</organism>
<protein>
    <submittedName>
        <fullName evidence="2">Uncharacterized protein</fullName>
    </submittedName>
</protein>
<feature type="compositionally biased region" description="Low complexity" evidence="1">
    <location>
        <begin position="52"/>
        <end position="65"/>
    </location>
</feature>
<keyword evidence="3" id="KW-1185">Reference proteome</keyword>
<evidence type="ECO:0000313" key="3">
    <source>
        <dbReference type="Proteomes" id="UP001342314"/>
    </source>
</evidence>
<feature type="region of interest" description="Disordered" evidence="1">
    <location>
        <begin position="133"/>
        <end position="159"/>
    </location>
</feature>
<evidence type="ECO:0000313" key="2">
    <source>
        <dbReference type="EMBL" id="GJN94347.1"/>
    </source>
</evidence>
<dbReference type="Proteomes" id="UP001342314">
    <property type="component" value="Unassembled WGS sequence"/>
</dbReference>